<reference evidence="2 3" key="1">
    <citation type="submission" date="2017-04" db="EMBL/GenBank/DDBJ databases">
        <authorList>
            <person name="Afonso C.L."/>
            <person name="Miller P.J."/>
            <person name="Scott M.A."/>
            <person name="Spackman E."/>
            <person name="Goraichik I."/>
            <person name="Dimitrov K.M."/>
            <person name="Suarez D.L."/>
            <person name="Swayne D.E."/>
        </authorList>
    </citation>
    <scope>NUCLEOTIDE SEQUENCE [LARGE SCALE GENOMIC DNA]</scope>
    <source>
        <strain evidence="2 3">ToBE</strain>
    </source>
</reference>
<dbReference type="InterPro" id="IPR010359">
    <property type="entry name" value="IrrE_HExxH"/>
</dbReference>
<proteinExistence type="predicted"/>
<gene>
    <name evidence="2" type="ORF">SAMN00808754_2083</name>
</gene>
<name>A0A1W1VXE4_9FIRM</name>
<organism evidence="2 3">
    <name type="scientific">Thermanaeromonas toyohensis ToBE</name>
    <dbReference type="NCBI Taxonomy" id="698762"/>
    <lineage>
        <taxon>Bacteria</taxon>
        <taxon>Bacillati</taxon>
        <taxon>Bacillota</taxon>
        <taxon>Clostridia</taxon>
        <taxon>Neomoorellales</taxon>
        <taxon>Neomoorellaceae</taxon>
        <taxon>Thermanaeromonas</taxon>
    </lineage>
</organism>
<keyword evidence="3" id="KW-1185">Reference proteome</keyword>
<dbReference type="AlphaFoldDB" id="A0A1W1VXE4"/>
<sequence length="146" mass="17357">MKLFALAEKEGIKIEWWDFKPPLEAVYWYRPGLPPIIGLSHTLQSAPRSYFRCVLAEEIGHFYTTIGAIHIPRTLPRYHQRTNIGIYEYRARRWAAEHLIPLPDLIRAFKEGVTYRWELAEYFDVTEEMVDFRLRLPDLVTVRYAC</sequence>
<dbReference type="Pfam" id="PF06114">
    <property type="entry name" value="Peptidase_M78"/>
    <property type="match status" value="1"/>
</dbReference>
<accession>A0A1W1VXE4</accession>
<dbReference type="STRING" id="698762.SAMN00808754_2083"/>
<feature type="domain" description="IrrE N-terminal-like" evidence="1">
    <location>
        <begin position="8"/>
        <end position="134"/>
    </location>
</feature>
<evidence type="ECO:0000313" key="3">
    <source>
        <dbReference type="Proteomes" id="UP000192569"/>
    </source>
</evidence>
<evidence type="ECO:0000313" key="2">
    <source>
        <dbReference type="EMBL" id="SMB98025.1"/>
    </source>
</evidence>
<dbReference type="EMBL" id="LT838272">
    <property type="protein sequence ID" value="SMB98025.1"/>
    <property type="molecule type" value="Genomic_DNA"/>
</dbReference>
<evidence type="ECO:0000259" key="1">
    <source>
        <dbReference type="Pfam" id="PF06114"/>
    </source>
</evidence>
<dbReference type="Proteomes" id="UP000192569">
    <property type="component" value="Chromosome I"/>
</dbReference>
<protein>
    <recommendedName>
        <fullName evidence="1">IrrE N-terminal-like domain-containing protein</fullName>
    </recommendedName>
</protein>